<dbReference type="InterPro" id="IPR027266">
    <property type="entry name" value="TrmE/GcvT-like"/>
</dbReference>
<feature type="binding site" evidence="10">
    <location>
        <position position="234"/>
    </location>
    <ligand>
        <name>Mg(2+)</name>
        <dbReference type="ChEBI" id="CHEBI:18420"/>
    </ligand>
</feature>
<comment type="subunit">
    <text evidence="10">Homodimer. Heterotetramer of two MnmE and two MnmG subunits.</text>
</comment>
<evidence type="ECO:0000256" key="11">
    <source>
        <dbReference type="RuleBase" id="RU003313"/>
    </source>
</evidence>
<dbReference type="Gene3D" id="3.30.1360.120">
    <property type="entry name" value="Probable tRNA modification gtpase trme, domain 1"/>
    <property type="match status" value="1"/>
</dbReference>
<feature type="binding site" evidence="10">
    <location>
        <begin position="249"/>
        <end position="255"/>
    </location>
    <ligand>
        <name>GTP</name>
        <dbReference type="ChEBI" id="CHEBI:37565"/>
    </ligand>
</feature>
<keyword evidence="4 10" id="KW-0479">Metal-binding</keyword>
<keyword evidence="3 10" id="KW-0819">tRNA processing</keyword>
<accession>A0AAE3ECJ8</accession>
<evidence type="ECO:0000313" key="13">
    <source>
        <dbReference type="EMBL" id="MCC2232129.1"/>
    </source>
</evidence>
<dbReference type="AlphaFoldDB" id="A0AAE3ECJ8"/>
<evidence type="ECO:0000256" key="3">
    <source>
        <dbReference type="ARBA" id="ARBA00022694"/>
    </source>
</evidence>
<dbReference type="InterPro" id="IPR031168">
    <property type="entry name" value="G_TrmE"/>
</dbReference>
<dbReference type="FunFam" id="3.40.50.300:FF:000494">
    <property type="entry name" value="tRNA modification GTPase MnmE"/>
    <property type="match status" value="1"/>
</dbReference>
<dbReference type="InterPro" id="IPR004520">
    <property type="entry name" value="GTPase_MnmE"/>
</dbReference>
<dbReference type="InterPro" id="IPR005225">
    <property type="entry name" value="Small_GTP-bd"/>
</dbReference>
<dbReference type="InterPro" id="IPR027368">
    <property type="entry name" value="MnmE_dom2"/>
</dbReference>
<dbReference type="EC" id="3.6.-.-" evidence="10"/>
<comment type="cofactor">
    <cofactor evidence="10">
        <name>K(+)</name>
        <dbReference type="ChEBI" id="CHEBI:29103"/>
    </cofactor>
    <text evidence="10">Binds 1 potassium ion per subunit.</text>
</comment>
<feature type="binding site" evidence="10">
    <location>
        <position position="458"/>
    </location>
    <ligand>
        <name>(6S)-5-formyl-5,6,7,8-tetrahydrofolate</name>
        <dbReference type="ChEBI" id="CHEBI:57457"/>
    </ligand>
</feature>
<comment type="caution">
    <text evidence="10">Lacks conserved residue(s) required for the propagation of feature annotation.</text>
</comment>
<evidence type="ECO:0000256" key="5">
    <source>
        <dbReference type="ARBA" id="ARBA00022741"/>
    </source>
</evidence>
<feature type="binding site" evidence="10">
    <location>
        <position position="255"/>
    </location>
    <ligand>
        <name>Mg(2+)</name>
        <dbReference type="ChEBI" id="CHEBI:18420"/>
    </ligand>
</feature>
<keyword evidence="5 10" id="KW-0547">Nucleotide-binding</keyword>
<dbReference type="GO" id="GO:0003924">
    <property type="term" value="F:GTPase activity"/>
    <property type="evidence" value="ECO:0007669"/>
    <property type="project" value="UniProtKB-UniRule"/>
</dbReference>
<dbReference type="Proteomes" id="UP001198182">
    <property type="component" value="Unassembled WGS sequence"/>
</dbReference>
<keyword evidence="6 10" id="KW-0378">Hydrolase</keyword>
<keyword evidence="2 10" id="KW-0963">Cytoplasm</keyword>
<feature type="binding site" evidence="10">
    <location>
        <begin position="360"/>
        <end position="362"/>
    </location>
    <ligand>
        <name>GTP</name>
        <dbReference type="ChEBI" id="CHEBI:37565"/>
    </ligand>
</feature>
<dbReference type="GO" id="GO:0002098">
    <property type="term" value="P:tRNA wobble uridine modification"/>
    <property type="evidence" value="ECO:0007669"/>
    <property type="project" value="TreeGrafter"/>
</dbReference>
<dbReference type="GO" id="GO:0046872">
    <property type="term" value="F:metal ion binding"/>
    <property type="evidence" value="ECO:0007669"/>
    <property type="project" value="UniProtKB-KW"/>
</dbReference>
<feature type="binding site" evidence="10">
    <location>
        <position position="230"/>
    </location>
    <ligand>
        <name>K(+)</name>
        <dbReference type="ChEBI" id="CHEBI:29103"/>
    </ligand>
</feature>
<evidence type="ECO:0000256" key="4">
    <source>
        <dbReference type="ARBA" id="ARBA00022723"/>
    </source>
</evidence>
<dbReference type="PANTHER" id="PTHR42714">
    <property type="entry name" value="TRNA MODIFICATION GTPASE GTPBP3"/>
    <property type="match status" value="1"/>
</dbReference>
<keyword evidence="8 10" id="KW-0630">Potassium</keyword>
<comment type="caution">
    <text evidence="13">The sequence shown here is derived from an EMBL/GenBank/DDBJ whole genome shotgun (WGS) entry which is preliminary data.</text>
</comment>
<comment type="subcellular location">
    <subcellularLocation>
        <location evidence="10">Cytoplasm</location>
    </subcellularLocation>
</comment>
<dbReference type="NCBIfam" id="TIGR00231">
    <property type="entry name" value="small_GTP"/>
    <property type="match status" value="1"/>
</dbReference>
<comment type="function">
    <text evidence="10">Exhibits a very high intrinsic GTPase hydrolysis rate. Involved in the addition of a carboxymethylaminomethyl (cmnm) group at the wobble position (U34) of certain tRNAs, forming tRNA-cmnm(5)s(2)U34.</text>
</comment>
<reference evidence="13" key="1">
    <citation type="submission" date="2021-10" db="EMBL/GenBank/DDBJ databases">
        <title>Anaerobic single-cell dispensing facilitates the cultivation of human gut bacteria.</title>
        <authorList>
            <person name="Afrizal A."/>
        </authorList>
    </citation>
    <scope>NUCLEOTIDE SEQUENCE</scope>
    <source>
        <strain evidence="13">CLA-AA-H215</strain>
    </source>
</reference>
<dbReference type="SUPFAM" id="SSF52540">
    <property type="entry name" value="P-loop containing nucleoside triphosphate hydrolases"/>
    <property type="match status" value="1"/>
</dbReference>
<proteinExistence type="inferred from homology"/>
<evidence type="ECO:0000256" key="7">
    <source>
        <dbReference type="ARBA" id="ARBA00022842"/>
    </source>
</evidence>
<dbReference type="Pfam" id="PF10396">
    <property type="entry name" value="TrmE_N"/>
    <property type="match status" value="1"/>
</dbReference>
<evidence type="ECO:0000313" key="14">
    <source>
        <dbReference type="Proteomes" id="UP001198182"/>
    </source>
</evidence>
<feature type="binding site" evidence="10">
    <location>
        <begin position="230"/>
        <end position="235"/>
    </location>
    <ligand>
        <name>GTP</name>
        <dbReference type="ChEBI" id="CHEBI:37565"/>
    </ligand>
</feature>
<keyword evidence="9 10" id="KW-0342">GTP-binding</keyword>
<evidence type="ECO:0000256" key="1">
    <source>
        <dbReference type="ARBA" id="ARBA00011043"/>
    </source>
</evidence>
<dbReference type="HAMAP" id="MF_00379">
    <property type="entry name" value="GTPase_MnmE"/>
    <property type="match status" value="1"/>
</dbReference>
<feature type="binding site" evidence="10">
    <location>
        <position position="22"/>
    </location>
    <ligand>
        <name>(6S)-5-formyl-5,6,7,8-tetrahydrofolate</name>
        <dbReference type="ChEBI" id="CHEBI:57457"/>
    </ligand>
</feature>
<dbReference type="GO" id="GO:0005829">
    <property type="term" value="C:cytosol"/>
    <property type="evidence" value="ECO:0007669"/>
    <property type="project" value="TreeGrafter"/>
</dbReference>
<feature type="domain" description="TrmE-type G" evidence="12">
    <location>
        <begin position="220"/>
        <end position="379"/>
    </location>
</feature>
<evidence type="ECO:0000256" key="8">
    <source>
        <dbReference type="ARBA" id="ARBA00022958"/>
    </source>
</evidence>
<evidence type="ECO:0000259" key="12">
    <source>
        <dbReference type="PROSITE" id="PS51709"/>
    </source>
</evidence>
<dbReference type="CDD" id="cd14858">
    <property type="entry name" value="TrmE_N"/>
    <property type="match status" value="1"/>
</dbReference>
<dbReference type="NCBIfam" id="NF003661">
    <property type="entry name" value="PRK05291.1-3"/>
    <property type="match status" value="1"/>
</dbReference>
<dbReference type="InterPro" id="IPR027417">
    <property type="entry name" value="P-loop_NTPase"/>
</dbReference>
<dbReference type="Pfam" id="PF12631">
    <property type="entry name" value="MnmE_helical"/>
    <property type="match status" value="1"/>
</dbReference>
<feature type="binding site" evidence="10">
    <location>
        <begin position="274"/>
        <end position="277"/>
    </location>
    <ligand>
        <name>GTP</name>
        <dbReference type="ChEBI" id="CHEBI:37565"/>
    </ligand>
</feature>
<dbReference type="PANTHER" id="PTHR42714:SF2">
    <property type="entry name" value="TRNA MODIFICATION GTPASE GTPBP3, MITOCHONDRIAL"/>
    <property type="match status" value="1"/>
</dbReference>
<feature type="binding site" evidence="10">
    <location>
        <position position="254"/>
    </location>
    <ligand>
        <name>K(+)</name>
        <dbReference type="ChEBI" id="CHEBI:29103"/>
    </ligand>
</feature>
<organism evidence="13 14">
    <name type="scientific">Hominifimenecus microfluidus</name>
    <dbReference type="NCBI Taxonomy" id="2885348"/>
    <lineage>
        <taxon>Bacteria</taxon>
        <taxon>Bacillati</taxon>
        <taxon>Bacillota</taxon>
        <taxon>Clostridia</taxon>
        <taxon>Lachnospirales</taxon>
        <taxon>Lachnospiraceae</taxon>
        <taxon>Hominifimenecus</taxon>
    </lineage>
</organism>
<feature type="binding site" evidence="10">
    <location>
        <position position="124"/>
    </location>
    <ligand>
        <name>(6S)-5-formyl-5,6,7,8-tetrahydrofolate</name>
        <dbReference type="ChEBI" id="CHEBI:57457"/>
    </ligand>
</feature>
<evidence type="ECO:0000256" key="10">
    <source>
        <dbReference type="HAMAP-Rule" id="MF_00379"/>
    </source>
</evidence>
<name>A0AAE3ECJ8_9FIRM</name>
<sequence length="458" mass="49974">MTTETIAAIASGLTHAGIGIIRISGPDALQVGDRVVTLKTGKAIAAVPTHTVHYGLAHEGEEVLDEILAVVMRAPHSFTGEDVVELQCHGGPLIMRRLLDAVLHQGARLAEPGEFTRRAFLNGRMDLSQAEAVMDLIHSQNEFARKASIEQLQGQVSEKVKKLREKILYQLAFIEAALDDPEHISTEGYQEKLNGLLDPLIRELDVLLKDAGSSRILADGVRTVILGRPNAGKSSLLNLLVGEERAIVTDIAGTTRDTLEENIPLGGISLRLVDTAGIRETEDQIEQMGVERAKAQAEKADLLIHMVDASRPLAQEEDEIFRILQGKRAVILMNKSDLTAAVDAETVREKAPGVPVLTFSAREGIGKDALEKTILDMFDAGEIGKRSSVTITNLRHKDALEHARDSLCMVKQSIADGMPEDFYSIDLMEAYRQLGLIIGESVEDDLVNEIFAKFCMGK</sequence>
<dbReference type="EMBL" id="JAJEQR010000052">
    <property type="protein sequence ID" value="MCC2232129.1"/>
    <property type="molecule type" value="Genomic_DNA"/>
</dbReference>
<keyword evidence="14" id="KW-1185">Reference proteome</keyword>
<dbReference type="PROSITE" id="PS51709">
    <property type="entry name" value="G_TRME"/>
    <property type="match status" value="1"/>
</dbReference>
<dbReference type="Gene3D" id="3.40.50.300">
    <property type="entry name" value="P-loop containing nucleotide triphosphate hydrolases"/>
    <property type="match status" value="1"/>
</dbReference>
<evidence type="ECO:0000256" key="2">
    <source>
        <dbReference type="ARBA" id="ARBA00022490"/>
    </source>
</evidence>
<dbReference type="GO" id="GO:0005525">
    <property type="term" value="F:GTP binding"/>
    <property type="evidence" value="ECO:0007669"/>
    <property type="project" value="UniProtKB-UniRule"/>
</dbReference>
<gene>
    <name evidence="10 13" type="primary">mnmE</name>
    <name evidence="10" type="synonym">trmE</name>
    <name evidence="13" type="ORF">LKD81_14180</name>
</gene>
<dbReference type="RefSeq" id="WP_308454588.1">
    <property type="nucleotide sequence ID" value="NZ_JAJEQR010000052.1"/>
</dbReference>
<dbReference type="FunFam" id="3.30.1360.120:FF:000003">
    <property type="entry name" value="tRNA modification GTPase MnmE"/>
    <property type="match status" value="1"/>
</dbReference>
<dbReference type="InterPro" id="IPR006073">
    <property type="entry name" value="GTP-bd"/>
</dbReference>
<evidence type="ECO:0000256" key="6">
    <source>
        <dbReference type="ARBA" id="ARBA00022801"/>
    </source>
</evidence>
<protein>
    <recommendedName>
        <fullName evidence="10">tRNA modification GTPase MnmE</fullName>
        <ecNumber evidence="10">3.6.-.-</ecNumber>
    </recommendedName>
</protein>
<feature type="binding site" evidence="10">
    <location>
        <position position="85"/>
    </location>
    <ligand>
        <name>(6S)-5-formyl-5,6,7,8-tetrahydrofolate</name>
        <dbReference type="ChEBI" id="CHEBI:57457"/>
    </ligand>
</feature>
<dbReference type="InterPro" id="IPR018948">
    <property type="entry name" value="GTP-bd_TrmE_N"/>
</dbReference>
<dbReference type="InterPro" id="IPR025867">
    <property type="entry name" value="MnmE_helical"/>
</dbReference>
<dbReference type="GO" id="GO:0042802">
    <property type="term" value="F:identical protein binding"/>
    <property type="evidence" value="ECO:0007669"/>
    <property type="project" value="UniProtKB-ARBA"/>
</dbReference>
<dbReference type="NCBIfam" id="TIGR00450">
    <property type="entry name" value="mnmE_trmE_thdF"/>
    <property type="match status" value="1"/>
</dbReference>
<keyword evidence="7 10" id="KW-0460">Magnesium</keyword>
<comment type="similarity">
    <text evidence="1 10 11">Belongs to the TRAFAC class TrmE-Era-EngA-EngB-Septin-like GTPase superfamily. TrmE GTPase family.</text>
</comment>
<feature type="binding site" evidence="10">
    <location>
        <position position="251"/>
    </location>
    <ligand>
        <name>K(+)</name>
        <dbReference type="ChEBI" id="CHEBI:29103"/>
    </ligand>
</feature>
<dbReference type="Pfam" id="PF01926">
    <property type="entry name" value="MMR_HSR1"/>
    <property type="match status" value="1"/>
</dbReference>
<evidence type="ECO:0000256" key="9">
    <source>
        <dbReference type="ARBA" id="ARBA00023134"/>
    </source>
</evidence>
<dbReference type="GO" id="GO:0030488">
    <property type="term" value="P:tRNA methylation"/>
    <property type="evidence" value="ECO:0007669"/>
    <property type="project" value="TreeGrafter"/>
</dbReference>
<feature type="binding site" evidence="10">
    <location>
        <position position="249"/>
    </location>
    <ligand>
        <name>K(+)</name>
        <dbReference type="ChEBI" id="CHEBI:29103"/>
    </ligand>
</feature>
<dbReference type="CDD" id="cd04164">
    <property type="entry name" value="trmE"/>
    <property type="match status" value="1"/>
</dbReference>
<dbReference type="Gene3D" id="1.20.120.430">
    <property type="entry name" value="tRNA modification GTPase MnmE domain 2"/>
    <property type="match status" value="1"/>
</dbReference>